<dbReference type="InterPro" id="IPR013087">
    <property type="entry name" value="Znf_C2H2_type"/>
</dbReference>
<evidence type="ECO:0000256" key="3">
    <source>
        <dbReference type="ARBA" id="ARBA00022771"/>
    </source>
</evidence>
<feature type="compositionally biased region" description="Basic and acidic residues" evidence="9">
    <location>
        <begin position="488"/>
        <end position="499"/>
    </location>
</feature>
<evidence type="ECO:0000256" key="6">
    <source>
        <dbReference type="ARBA" id="ARBA00023163"/>
    </source>
</evidence>
<dbReference type="PANTHER" id="PTHR46179:SF13">
    <property type="entry name" value="C2H2-TYPE DOMAIN-CONTAINING PROTEIN"/>
    <property type="match status" value="1"/>
</dbReference>
<feature type="compositionally biased region" description="Polar residues" evidence="9">
    <location>
        <begin position="437"/>
        <end position="449"/>
    </location>
</feature>
<feature type="region of interest" description="Disordered" evidence="9">
    <location>
        <begin position="377"/>
        <end position="402"/>
    </location>
</feature>
<dbReference type="PANTHER" id="PTHR46179">
    <property type="entry name" value="ZINC FINGER PROTEIN"/>
    <property type="match status" value="1"/>
</dbReference>
<feature type="domain" description="C2H2-type" evidence="10">
    <location>
        <begin position="661"/>
        <end position="686"/>
    </location>
</feature>
<feature type="domain" description="C2H2-type" evidence="10">
    <location>
        <begin position="635"/>
        <end position="662"/>
    </location>
</feature>
<evidence type="ECO:0000256" key="4">
    <source>
        <dbReference type="ARBA" id="ARBA00022833"/>
    </source>
</evidence>
<dbReference type="Pfam" id="PF00096">
    <property type="entry name" value="zf-C2H2"/>
    <property type="match status" value="1"/>
</dbReference>
<feature type="region of interest" description="Disordered" evidence="9">
    <location>
        <begin position="315"/>
        <end position="348"/>
    </location>
</feature>
<dbReference type="SUPFAM" id="SSF57667">
    <property type="entry name" value="beta-beta-alpha zinc fingers"/>
    <property type="match status" value="1"/>
</dbReference>
<dbReference type="SMART" id="SM00355">
    <property type="entry name" value="ZnF_C2H2"/>
    <property type="match status" value="6"/>
</dbReference>
<evidence type="ECO:0000313" key="12">
    <source>
        <dbReference type="Proteomes" id="UP001302602"/>
    </source>
</evidence>
<evidence type="ECO:0000256" key="5">
    <source>
        <dbReference type="ARBA" id="ARBA00023015"/>
    </source>
</evidence>
<dbReference type="GeneID" id="87824432"/>
<name>A0AAN6TY84_9PEZI</name>
<keyword evidence="4" id="KW-0862">Zinc</keyword>
<comment type="caution">
    <text evidence="11">The sequence shown here is derived from an EMBL/GenBank/DDBJ whole genome shotgun (WGS) entry which is preliminary data.</text>
</comment>
<feature type="region of interest" description="Disordered" evidence="9">
    <location>
        <begin position="798"/>
        <end position="862"/>
    </location>
</feature>
<evidence type="ECO:0000256" key="7">
    <source>
        <dbReference type="ARBA" id="ARBA00023242"/>
    </source>
</evidence>
<dbReference type="EMBL" id="MU853231">
    <property type="protein sequence ID" value="KAK4122321.1"/>
    <property type="molecule type" value="Genomic_DNA"/>
</dbReference>
<keyword evidence="3 8" id="KW-0863">Zinc-finger</keyword>
<gene>
    <name evidence="11" type="ORF">N657DRAFT_499390</name>
</gene>
<evidence type="ECO:0000313" key="11">
    <source>
        <dbReference type="EMBL" id="KAK4122321.1"/>
    </source>
</evidence>
<keyword evidence="2" id="KW-0479">Metal-binding</keyword>
<sequence length="926" mass="102393">MAQHLRFPQQDRYPQFNLGDLSPGSLDSITMPAYGRPASTNLRTFAPYASMPTQAQGTGEIMATLNAFASGHNQQAGTQSQGLHPLSQFMHEQGPWVPPNLVPSRGDTAKGQPAGVSFNQSFANFNGFRSVAPPSEADTVSQSVGGIFSDSGYESMRRSVGNPSNYGDADQGFETQHLISSFQGMASVSSQDGARKREARGQRTSVGQPNAKTMICPGCNALVKTNSELKKHQARHNKPFKCDVSGCPKATEGFSTNNDLERHRRCVHRLRIGSESVYRCDLDQCKDKPKDWPRQDNFRQHLRRKHNLENVDLTPFTFRSSSPPEFSGFRSSEDVATEEGAAMSSDAASQPLWAGLDRTHIDPSNLINRDAGFSQAGNLVPYPGHPPSAEGDFASSRAEESQYLGQDIPNATSLHLDMEPTLSNLSMPRSSQEERASATQSYSGDNQPTCIAPDVLSHGRTGVGSLRSLNSQAQPTEVVDLEVEDSYELPRQEDAKSEQDEVESSVADGMDVDDEPMQDFASEDGADSEDDEALNDVSDIQSNLLRDTGAQYSADDEVHIKPSPSQVQLIVDTPRPVDLDDERQASAIIQSLIKKGKLGEILKKFGYSAPESADVKEEKLPANFSTASDNGRGRVKCEDCHKTFVRRCELKKHMKRHAKPYACTFAKCVKKFGSKNDWKRHENSQHFQLEIWRCAEKAVDRPDQQECGKVCHRRESLKSHLERDHGIQDLGVLDKKLTDCRMGRNFESRFWCGFCQKTIEPTGKGGPAHSERFDHIDDHFNGRGGLPKADIRDWKHVDTDPVESPRSSPDKGASSFRESGRRSPTPSSSVTRSSGSNPRKRVHGRDEDCDASSSRAKRLRNGRASGSKEAFWECCFCRNSVGRVGITDQCVNGNDCDHMRCDNCEVFEGENIVEPEPEVLLQSRQV</sequence>
<evidence type="ECO:0000256" key="2">
    <source>
        <dbReference type="ARBA" id="ARBA00022723"/>
    </source>
</evidence>
<dbReference type="Proteomes" id="UP001302602">
    <property type="component" value="Unassembled WGS sequence"/>
</dbReference>
<keyword evidence="12" id="KW-1185">Reference proteome</keyword>
<feature type="compositionally biased region" description="Low complexity" evidence="9">
    <location>
        <begin position="822"/>
        <end position="836"/>
    </location>
</feature>
<protein>
    <recommendedName>
        <fullName evidence="10">C2H2-type domain-containing protein</fullName>
    </recommendedName>
</protein>
<dbReference type="PROSITE" id="PS50157">
    <property type="entry name" value="ZINC_FINGER_C2H2_2"/>
    <property type="match status" value="2"/>
</dbReference>
<dbReference type="InterPro" id="IPR036236">
    <property type="entry name" value="Znf_C2H2_sf"/>
</dbReference>
<evidence type="ECO:0000256" key="8">
    <source>
        <dbReference type="PROSITE-ProRule" id="PRU00042"/>
    </source>
</evidence>
<evidence type="ECO:0000259" key="10">
    <source>
        <dbReference type="PROSITE" id="PS50157"/>
    </source>
</evidence>
<comment type="subcellular location">
    <subcellularLocation>
        <location evidence="1">Nucleus</location>
    </subcellularLocation>
</comment>
<dbReference type="RefSeq" id="XP_062646092.1">
    <property type="nucleotide sequence ID" value="XM_062787662.1"/>
</dbReference>
<dbReference type="Gene3D" id="3.30.160.60">
    <property type="entry name" value="Classic Zinc Finger"/>
    <property type="match status" value="2"/>
</dbReference>
<dbReference type="InterPro" id="IPR051061">
    <property type="entry name" value="Zinc_finger_trans_reg"/>
</dbReference>
<dbReference type="AlphaFoldDB" id="A0AAN6TY84"/>
<proteinExistence type="predicted"/>
<dbReference type="PROSITE" id="PS00028">
    <property type="entry name" value="ZINC_FINGER_C2H2_1"/>
    <property type="match status" value="3"/>
</dbReference>
<keyword evidence="7" id="KW-0539">Nucleus</keyword>
<reference evidence="11" key="2">
    <citation type="submission" date="2023-05" db="EMBL/GenBank/DDBJ databases">
        <authorList>
            <consortium name="Lawrence Berkeley National Laboratory"/>
            <person name="Steindorff A."/>
            <person name="Hensen N."/>
            <person name="Bonometti L."/>
            <person name="Westerberg I."/>
            <person name="Brannstrom I.O."/>
            <person name="Guillou S."/>
            <person name="Cros-Aarteil S."/>
            <person name="Calhoun S."/>
            <person name="Haridas S."/>
            <person name="Kuo A."/>
            <person name="Mondo S."/>
            <person name="Pangilinan J."/>
            <person name="Riley R."/>
            <person name="Labutti K."/>
            <person name="Andreopoulos B."/>
            <person name="Lipzen A."/>
            <person name="Chen C."/>
            <person name="Yanf M."/>
            <person name="Daum C."/>
            <person name="Ng V."/>
            <person name="Clum A."/>
            <person name="Ohm R."/>
            <person name="Martin F."/>
            <person name="Silar P."/>
            <person name="Natvig D."/>
            <person name="Lalanne C."/>
            <person name="Gautier V."/>
            <person name="Ament-Velasquez S.L."/>
            <person name="Kruys A."/>
            <person name="Hutchinson M.I."/>
            <person name="Powell A.J."/>
            <person name="Barry K."/>
            <person name="Miller A.N."/>
            <person name="Grigoriev I.V."/>
            <person name="Debuchy R."/>
            <person name="Gladieux P."/>
            <person name="Thoren M.H."/>
            <person name="Johannesson H."/>
        </authorList>
    </citation>
    <scope>NUCLEOTIDE SEQUENCE</scope>
    <source>
        <strain evidence="11">CBS 731.68</strain>
    </source>
</reference>
<dbReference type="GO" id="GO:0008270">
    <property type="term" value="F:zinc ion binding"/>
    <property type="evidence" value="ECO:0007669"/>
    <property type="project" value="UniProtKB-KW"/>
</dbReference>
<evidence type="ECO:0000256" key="9">
    <source>
        <dbReference type="SAM" id="MobiDB-lite"/>
    </source>
</evidence>
<dbReference type="GO" id="GO:0005634">
    <property type="term" value="C:nucleus"/>
    <property type="evidence" value="ECO:0007669"/>
    <property type="project" value="UniProtKB-SubCell"/>
</dbReference>
<organism evidence="11 12">
    <name type="scientific">Parathielavia appendiculata</name>
    <dbReference type="NCBI Taxonomy" id="2587402"/>
    <lineage>
        <taxon>Eukaryota</taxon>
        <taxon>Fungi</taxon>
        <taxon>Dikarya</taxon>
        <taxon>Ascomycota</taxon>
        <taxon>Pezizomycotina</taxon>
        <taxon>Sordariomycetes</taxon>
        <taxon>Sordariomycetidae</taxon>
        <taxon>Sordariales</taxon>
        <taxon>Chaetomiaceae</taxon>
        <taxon>Parathielavia</taxon>
    </lineage>
</organism>
<reference evidence="11" key="1">
    <citation type="journal article" date="2023" name="Mol. Phylogenet. Evol.">
        <title>Genome-scale phylogeny and comparative genomics of the fungal order Sordariales.</title>
        <authorList>
            <person name="Hensen N."/>
            <person name="Bonometti L."/>
            <person name="Westerberg I."/>
            <person name="Brannstrom I.O."/>
            <person name="Guillou S."/>
            <person name="Cros-Aarteil S."/>
            <person name="Calhoun S."/>
            <person name="Haridas S."/>
            <person name="Kuo A."/>
            <person name="Mondo S."/>
            <person name="Pangilinan J."/>
            <person name="Riley R."/>
            <person name="LaButti K."/>
            <person name="Andreopoulos B."/>
            <person name="Lipzen A."/>
            <person name="Chen C."/>
            <person name="Yan M."/>
            <person name="Daum C."/>
            <person name="Ng V."/>
            <person name="Clum A."/>
            <person name="Steindorff A."/>
            <person name="Ohm R.A."/>
            <person name="Martin F."/>
            <person name="Silar P."/>
            <person name="Natvig D.O."/>
            <person name="Lalanne C."/>
            <person name="Gautier V."/>
            <person name="Ament-Velasquez S.L."/>
            <person name="Kruys A."/>
            <person name="Hutchinson M.I."/>
            <person name="Powell A.J."/>
            <person name="Barry K."/>
            <person name="Miller A.N."/>
            <person name="Grigoriev I.V."/>
            <person name="Debuchy R."/>
            <person name="Gladieux P."/>
            <person name="Hiltunen Thoren M."/>
            <person name="Johannesson H."/>
        </authorList>
    </citation>
    <scope>NUCLEOTIDE SEQUENCE</scope>
    <source>
        <strain evidence="11">CBS 731.68</strain>
    </source>
</reference>
<feature type="compositionally biased region" description="Acidic residues" evidence="9">
    <location>
        <begin position="510"/>
        <end position="533"/>
    </location>
</feature>
<feature type="region of interest" description="Disordered" evidence="9">
    <location>
        <begin position="422"/>
        <end position="533"/>
    </location>
</feature>
<dbReference type="GO" id="GO:0006357">
    <property type="term" value="P:regulation of transcription by RNA polymerase II"/>
    <property type="evidence" value="ECO:0007669"/>
    <property type="project" value="TreeGrafter"/>
</dbReference>
<accession>A0AAN6TY84</accession>
<feature type="region of interest" description="Disordered" evidence="9">
    <location>
        <begin position="190"/>
        <end position="209"/>
    </location>
</feature>
<keyword evidence="5" id="KW-0805">Transcription regulation</keyword>
<evidence type="ECO:0000256" key="1">
    <source>
        <dbReference type="ARBA" id="ARBA00004123"/>
    </source>
</evidence>
<keyword evidence="6" id="KW-0804">Transcription</keyword>